<comment type="caution">
    <text evidence="2">The sequence shown here is derived from an EMBL/GenBank/DDBJ whole genome shotgun (WGS) entry which is preliminary data.</text>
</comment>
<dbReference type="Proteomes" id="UP001642484">
    <property type="component" value="Unassembled WGS sequence"/>
</dbReference>
<reference evidence="2 3" key="1">
    <citation type="submission" date="2024-02" db="EMBL/GenBank/DDBJ databases">
        <authorList>
            <person name="Chen Y."/>
            <person name="Shah S."/>
            <person name="Dougan E. K."/>
            <person name="Thang M."/>
            <person name="Chan C."/>
        </authorList>
    </citation>
    <scope>NUCLEOTIDE SEQUENCE [LARGE SCALE GENOMIC DNA]</scope>
</reference>
<protein>
    <recommendedName>
        <fullName evidence="1">DUF4116 domain-containing protein</fullName>
    </recommendedName>
</protein>
<feature type="domain" description="DUF4116" evidence="1">
    <location>
        <begin position="101"/>
        <end position="136"/>
    </location>
</feature>
<dbReference type="InterPro" id="IPR025197">
    <property type="entry name" value="DUF4116"/>
</dbReference>
<sequence>MVSLRVHGQPLPEVDSYRYLGGVLHWAGSHGPLLGDLQSRLRSKTGQFLHWARAKQAHLDLLSITGRAELPPQDKRQRREITLACIIVQLRQWLWPYRKVALEENGLAIAFASEDLQADRELMETALRRTGEALELLEAFQADEEIVLWAVQTSGTCLRFAAEELRRDPDLCLEAVRQNWEAIEYCHPTLYSDWDFMKQAIGSSWRCLSFAHPDLCNDKEVVRIALRHLKSERALRLIVKRRKRT</sequence>
<proteinExistence type="predicted"/>
<evidence type="ECO:0000259" key="1">
    <source>
        <dbReference type="Pfam" id="PF13475"/>
    </source>
</evidence>
<name>A0ABP0SX75_9DINO</name>
<dbReference type="EMBL" id="CAXAMN010028506">
    <property type="protein sequence ID" value="CAK9116780.1"/>
    <property type="molecule type" value="Genomic_DNA"/>
</dbReference>
<accession>A0ABP0SX75</accession>
<gene>
    <name evidence="2" type="ORF">CCMP2556_LOCUS54267</name>
</gene>
<keyword evidence="3" id="KW-1185">Reference proteome</keyword>
<evidence type="ECO:0000313" key="2">
    <source>
        <dbReference type="EMBL" id="CAK9116780.1"/>
    </source>
</evidence>
<feature type="domain" description="DUF4116" evidence="1">
    <location>
        <begin position="193"/>
        <end position="227"/>
    </location>
</feature>
<organism evidence="2 3">
    <name type="scientific">Durusdinium trenchii</name>
    <dbReference type="NCBI Taxonomy" id="1381693"/>
    <lineage>
        <taxon>Eukaryota</taxon>
        <taxon>Sar</taxon>
        <taxon>Alveolata</taxon>
        <taxon>Dinophyceae</taxon>
        <taxon>Suessiales</taxon>
        <taxon>Symbiodiniaceae</taxon>
        <taxon>Durusdinium</taxon>
    </lineage>
</organism>
<evidence type="ECO:0000313" key="3">
    <source>
        <dbReference type="Proteomes" id="UP001642484"/>
    </source>
</evidence>
<feature type="domain" description="DUF4116" evidence="1">
    <location>
        <begin position="143"/>
        <end position="190"/>
    </location>
</feature>
<dbReference type="Pfam" id="PF13475">
    <property type="entry name" value="DUF4116"/>
    <property type="match status" value="3"/>
</dbReference>